<dbReference type="AlphaFoldDB" id="A0A5J4TBG5"/>
<proteinExistence type="predicted"/>
<dbReference type="Proteomes" id="UP000324800">
    <property type="component" value="Unassembled WGS sequence"/>
</dbReference>
<reference evidence="1 2" key="1">
    <citation type="submission" date="2019-03" db="EMBL/GenBank/DDBJ databases">
        <title>Single cell metagenomics reveals metabolic interactions within the superorganism composed of flagellate Streblomastix strix and complex community of Bacteroidetes bacteria on its surface.</title>
        <authorList>
            <person name="Treitli S.C."/>
            <person name="Kolisko M."/>
            <person name="Husnik F."/>
            <person name="Keeling P."/>
            <person name="Hampl V."/>
        </authorList>
    </citation>
    <scope>NUCLEOTIDE SEQUENCE [LARGE SCALE GENOMIC DNA]</scope>
    <source>
        <strain evidence="1">ST1C</strain>
    </source>
</reference>
<accession>A0A5J4TBG5</accession>
<sequence>MLAQILEPLRALICLLEQSLDRLVDVFPALLAVFNYYEIILESPTYKIPQIFKNYSSKISNALLDLIFGSDLGALYALTHSLTQYGADHHINR</sequence>
<name>A0A5J4TBG5_9EUKA</name>
<evidence type="ECO:0000313" key="1">
    <source>
        <dbReference type="EMBL" id="KAA6355746.1"/>
    </source>
</evidence>
<feature type="non-terminal residue" evidence="1">
    <location>
        <position position="93"/>
    </location>
</feature>
<organism evidence="1 2">
    <name type="scientific">Streblomastix strix</name>
    <dbReference type="NCBI Taxonomy" id="222440"/>
    <lineage>
        <taxon>Eukaryota</taxon>
        <taxon>Metamonada</taxon>
        <taxon>Preaxostyla</taxon>
        <taxon>Oxymonadida</taxon>
        <taxon>Streblomastigidae</taxon>
        <taxon>Streblomastix</taxon>
    </lineage>
</organism>
<protein>
    <submittedName>
        <fullName evidence="1">Uncharacterized protein</fullName>
    </submittedName>
</protein>
<evidence type="ECO:0000313" key="2">
    <source>
        <dbReference type="Proteomes" id="UP000324800"/>
    </source>
</evidence>
<comment type="caution">
    <text evidence="1">The sequence shown here is derived from an EMBL/GenBank/DDBJ whole genome shotgun (WGS) entry which is preliminary data.</text>
</comment>
<dbReference type="EMBL" id="SNRW01034123">
    <property type="protein sequence ID" value="KAA6355746.1"/>
    <property type="molecule type" value="Genomic_DNA"/>
</dbReference>
<gene>
    <name evidence="1" type="ORF">EZS28_048727</name>
</gene>